<evidence type="ECO:0000313" key="9">
    <source>
        <dbReference type="Proteomes" id="UP000007819"/>
    </source>
</evidence>
<feature type="compositionally biased region" description="Basic and acidic residues" evidence="5">
    <location>
        <begin position="251"/>
        <end position="428"/>
    </location>
</feature>
<feature type="compositionally biased region" description="Polar residues" evidence="5">
    <location>
        <begin position="120"/>
        <end position="129"/>
    </location>
</feature>
<dbReference type="InterPro" id="IPR001314">
    <property type="entry name" value="Peptidase_S1A"/>
</dbReference>
<evidence type="ECO:0000256" key="5">
    <source>
        <dbReference type="SAM" id="MobiDB-lite"/>
    </source>
</evidence>
<evidence type="ECO:0000256" key="2">
    <source>
        <dbReference type="ARBA" id="ARBA00023157"/>
    </source>
</evidence>
<evidence type="ECO:0000259" key="7">
    <source>
        <dbReference type="PROSITE" id="PS50240"/>
    </source>
</evidence>
<dbReference type="InterPro" id="IPR001254">
    <property type="entry name" value="Trypsin_dom"/>
</dbReference>
<comment type="similarity">
    <text evidence="4">Belongs to the peptidase S1 family. CLIP subfamily.</text>
</comment>
<keyword evidence="1 6" id="KW-0732">Signal</keyword>
<sequence length="782" mass="89009">MNFTMHIFGLILFAGIVSSSRKGQISIVQTTTVVGFLPSELQSSSEIKLTTILETSALKDENNYEDCICTPFHKCKTYKASPDGNELIDIRINVAPCQSYLDVCCNDTKITSTEKYKPSSPDTTDSNCGCVSPEDYNKEQDIDHKDITKNPSDGHYEEYTKRPSDGFKGDYTKDPHVSHNEEYTKKPSNGPKDEYTENPYDAHKGDYTKDPHVSHNEEYTKKPSDGPKDEYTEKPYDVHKGDYTKDPNVSHNEEYPKKPSDGPKDEYTEKPYDVHKGDYTKDPHVSHNEEYTKKPSDGPKDEYTEKPYDVHKEDYTKDPHVSHNEEYTKKPSNGPKDEYTEKPYDVHKGDYTKDHHVSHNEEYTKKPSDGPKEEYTEKPYDVHKGDYTKDPHVSHNEEYTKKPSDGPKEEYTEKPYNVNKEDYTKEPHVSNNEEYTKQPYDGPKDEYTKKPYDGQSGYLTKEPAHSYEVTDKSITHEHISTTEPFKTSYDHQEHYKCGVWNKYGVGFRIGNAMDSESQFGEFPSMVAIFKEELSRDGEKKLVLQCGGSLIKKDVILTAAHCVIKREISTLVVRAGEWDLKTEKEILNHQDRRVTKVVTHPDYYSGGLYNDIALIFTEHSFSLQDNIQLICLPSKDDIIIKDTCYSSGWGKTVSYNNYTIVKKTESGKTKETGQYQVSILKKVELPIVPVDKCMAALRATRLGPKFVLHDSFICAGGIEGRDTCKGDGGSPLWCPYKDEPDRLVQVGIVAWGIGCGLADIPAAYVNVAGFMQWINNEIENRGY</sequence>
<dbReference type="GeneID" id="100167585"/>
<feature type="domain" description="Peptidase S1" evidence="7">
    <location>
        <begin position="508"/>
        <end position="778"/>
    </location>
</feature>
<proteinExistence type="inferred from homology"/>
<dbReference type="EnsemblMetazoa" id="XM_016808316.2">
    <property type="protein sequence ID" value="XP_016663805.1"/>
    <property type="gene ID" value="LOC100167585"/>
</dbReference>
<reference evidence="8" key="2">
    <citation type="submission" date="2022-06" db="UniProtKB">
        <authorList>
            <consortium name="EnsemblMetazoa"/>
        </authorList>
    </citation>
    <scope>IDENTIFICATION</scope>
</reference>
<feature type="region of interest" description="Disordered" evidence="5">
    <location>
        <begin position="113"/>
        <end position="446"/>
    </location>
</feature>
<dbReference type="CDD" id="cd00190">
    <property type="entry name" value="Tryp_SPc"/>
    <property type="match status" value="1"/>
</dbReference>
<evidence type="ECO:0000256" key="6">
    <source>
        <dbReference type="SAM" id="SignalP"/>
    </source>
</evidence>
<dbReference type="SMART" id="SM00020">
    <property type="entry name" value="Tryp_SPc"/>
    <property type="match status" value="1"/>
</dbReference>
<evidence type="ECO:0000313" key="8">
    <source>
        <dbReference type="EnsemblMetazoa" id="XP_016663805.1"/>
    </source>
</evidence>
<protein>
    <recommendedName>
        <fullName evidence="7">Peptidase S1 domain-containing protein</fullName>
    </recommendedName>
</protein>
<dbReference type="RefSeq" id="XP_016663805.1">
    <property type="nucleotide sequence ID" value="XM_016808316.1"/>
</dbReference>
<keyword evidence="9" id="KW-1185">Reference proteome</keyword>
<dbReference type="KEGG" id="api:100167585"/>
<dbReference type="GO" id="GO:0004252">
    <property type="term" value="F:serine-type endopeptidase activity"/>
    <property type="evidence" value="ECO:0007669"/>
    <property type="project" value="InterPro"/>
</dbReference>
<feature type="signal peptide" evidence="6">
    <location>
        <begin position="1"/>
        <end position="19"/>
    </location>
</feature>
<dbReference type="PRINTS" id="PR00722">
    <property type="entry name" value="CHYMOTRYPSIN"/>
</dbReference>
<dbReference type="PANTHER" id="PTHR24258">
    <property type="entry name" value="SERINE PROTEASE-RELATED"/>
    <property type="match status" value="1"/>
</dbReference>
<keyword evidence="3" id="KW-0325">Glycoprotein</keyword>
<organism evidence="8 9">
    <name type="scientific">Acyrthosiphon pisum</name>
    <name type="common">Pea aphid</name>
    <dbReference type="NCBI Taxonomy" id="7029"/>
    <lineage>
        <taxon>Eukaryota</taxon>
        <taxon>Metazoa</taxon>
        <taxon>Ecdysozoa</taxon>
        <taxon>Arthropoda</taxon>
        <taxon>Hexapoda</taxon>
        <taxon>Insecta</taxon>
        <taxon>Pterygota</taxon>
        <taxon>Neoptera</taxon>
        <taxon>Paraneoptera</taxon>
        <taxon>Hemiptera</taxon>
        <taxon>Sternorrhyncha</taxon>
        <taxon>Aphidomorpha</taxon>
        <taxon>Aphidoidea</taxon>
        <taxon>Aphididae</taxon>
        <taxon>Macrosiphini</taxon>
        <taxon>Acyrthosiphon</taxon>
    </lineage>
</organism>
<dbReference type="Gene3D" id="2.40.10.10">
    <property type="entry name" value="Trypsin-like serine proteases"/>
    <property type="match status" value="2"/>
</dbReference>
<evidence type="ECO:0000256" key="4">
    <source>
        <dbReference type="ARBA" id="ARBA00024195"/>
    </source>
</evidence>
<dbReference type="PROSITE" id="PS50240">
    <property type="entry name" value="TRYPSIN_DOM"/>
    <property type="match status" value="1"/>
</dbReference>
<reference evidence="9" key="1">
    <citation type="submission" date="2010-06" db="EMBL/GenBank/DDBJ databases">
        <authorList>
            <person name="Jiang H."/>
            <person name="Abraham K."/>
            <person name="Ali S."/>
            <person name="Alsbrooks S.L."/>
            <person name="Anim B.N."/>
            <person name="Anosike U.S."/>
            <person name="Attaway T."/>
            <person name="Bandaranaike D.P."/>
            <person name="Battles P.K."/>
            <person name="Bell S.N."/>
            <person name="Bell A.V."/>
            <person name="Beltran B."/>
            <person name="Bickham C."/>
            <person name="Bustamante Y."/>
            <person name="Caleb T."/>
            <person name="Canada A."/>
            <person name="Cardenas V."/>
            <person name="Carter K."/>
            <person name="Chacko J."/>
            <person name="Chandrabose M.N."/>
            <person name="Chavez D."/>
            <person name="Chavez A."/>
            <person name="Chen L."/>
            <person name="Chu H.-S."/>
            <person name="Claassen K.J."/>
            <person name="Cockrell R."/>
            <person name="Collins M."/>
            <person name="Cooper J.A."/>
            <person name="Cree A."/>
            <person name="Curry S.M."/>
            <person name="Da Y."/>
            <person name="Dao M.D."/>
            <person name="Das B."/>
            <person name="Davila M.-L."/>
            <person name="Davy-Carroll L."/>
            <person name="Denson S."/>
            <person name="Dinh H."/>
            <person name="Ebong V.E."/>
            <person name="Edwards J.R."/>
            <person name="Egan A."/>
            <person name="El-Daye J."/>
            <person name="Escobedo L."/>
            <person name="Fernandez S."/>
            <person name="Fernando P.R."/>
            <person name="Flagg N."/>
            <person name="Forbes L.D."/>
            <person name="Fowler R.G."/>
            <person name="Fu Q."/>
            <person name="Gabisi R.A."/>
            <person name="Ganer J."/>
            <person name="Garbino Pronczuk A."/>
            <person name="Garcia R.M."/>
            <person name="Garner T."/>
            <person name="Garrett T.E."/>
            <person name="Gonzalez D.A."/>
            <person name="Hamid H."/>
            <person name="Hawkins E.S."/>
            <person name="Hirani K."/>
            <person name="Hogues M.E."/>
            <person name="Hollins B."/>
            <person name="Hsiao C.-H."/>
            <person name="Jabil R."/>
            <person name="James M.L."/>
            <person name="Jhangiani S.N."/>
            <person name="Johnson B."/>
            <person name="Johnson Q."/>
            <person name="Joshi V."/>
            <person name="Kalu J.B."/>
            <person name="Kam C."/>
            <person name="Kashfia A."/>
            <person name="Keebler J."/>
            <person name="Kisamo H."/>
            <person name="Kovar C.L."/>
            <person name="Lago L.A."/>
            <person name="Lai C.-Y."/>
            <person name="Laidlaw J."/>
            <person name="Lara F."/>
            <person name="Le T.-K."/>
            <person name="Lee S.L."/>
            <person name="Legall F.H."/>
            <person name="Lemon S.J."/>
            <person name="Lewis L.R."/>
            <person name="Li B."/>
            <person name="Liu Y."/>
            <person name="Liu Y.-S."/>
            <person name="Lopez J."/>
            <person name="Lozado R.J."/>
            <person name="Lu J."/>
            <person name="Madu R.C."/>
            <person name="Maheshwari M."/>
            <person name="Maheshwari R."/>
            <person name="Malloy K."/>
            <person name="Martinez E."/>
            <person name="Mathew T."/>
            <person name="Mercado I.C."/>
            <person name="Mercado C."/>
            <person name="Meyer B."/>
            <person name="Montgomery K."/>
            <person name="Morgan M.B."/>
            <person name="Munidasa M."/>
            <person name="Nazareth L.V."/>
            <person name="Nelson J."/>
            <person name="Ng B.M."/>
            <person name="Nguyen N.B."/>
            <person name="Nguyen P.Q."/>
            <person name="Nguyen T."/>
            <person name="Obregon M."/>
            <person name="Okwuonu G.O."/>
            <person name="Onwere C.G."/>
            <person name="Orozco G."/>
            <person name="Parra A."/>
            <person name="Patel S."/>
            <person name="Patil S."/>
            <person name="Perez A."/>
            <person name="Perez Y."/>
            <person name="Pham C."/>
            <person name="Primus E.L."/>
            <person name="Pu L.-L."/>
            <person name="Puazo M."/>
            <person name="Qin X."/>
            <person name="Quiroz J.B."/>
            <person name="Reese J."/>
            <person name="Richards S."/>
            <person name="Rives C.M."/>
            <person name="Robberts R."/>
            <person name="Ruiz S.J."/>
            <person name="Ruiz M.J."/>
            <person name="Santibanez J."/>
            <person name="Schneider B.W."/>
            <person name="Sisson I."/>
            <person name="Smith M."/>
            <person name="Sodergren E."/>
            <person name="Song X.-Z."/>
            <person name="Song B.B."/>
            <person name="Summersgill H."/>
            <person name="Thelus R."/>
            <person name="Thornton R.D."/>
            <person name="Trejos Z.Y."/>
            <person name="Usmani K."/>
            <person name="Vattathil S."/>
            <person name="Villasana D."/>
            <person name="Walker D.L."/>
            <person name="Wang S."/>
            <person name="Wang K."/>
            <person name="White C.S."/>
            <person name="Williams A.C."/>
            <person name="Williamson J."/>
            <person name="Wilson K."/>
            <person name="Woghiren I.O."/>
            <person name="Woodworth J.R."/>
            <person name="Worley K.C."/>
            <person name="Wright R.A."/>
            <person name="Wu W."/>
            <person name="Young L."/>
            <person name="Zhang L."/>
            <person name="Zhang J."/>
            <person name="Zhu Y."/>
            <person name="Muzny D.M."/>
            <person name="Weinstock G."/>
            <person name="Gibbs R.A."/>
        </authorList>
    </citation>
    <scope>NUCLEOTIDE SEQUENCE [LARGE SCALE GENOMIC DNA]</scope>
    <source>
        <strain evidence="9">LSR1</strain>
    </source>
</reference>
<accession>A0A8R2D6X6</accession>
<dbReference type="InterPro" id="IPR009003">
    <property type="entry name" value="Peptidase_S1_PA"/>
</dbReference>
<dbReference type="Proteomes" id="UP000007819">
    <property type="component" value="Chromosome A1"/>
</dbReference>
<dbReference type="OrthoDB" id="6261922at2759"/>
<dbReference type="Pfam" id="PF18322">
    <property type="entry name" value="CLIP_1"/>
    <property type="match status" value="1"/>
</dbReference>
<dbReference type="InterPro" id="IPR041515">
    <property type="entry name" value="PPAF-2-like_Clip"/>
</dbReference>
<feature type="chain" id="PRO_5035885596" description="Peptidase S1 domain-containing protein" evidence="6">
    <location>
        <begin position="20"/>
        <end position="782"/>
    </location>
</feature>
<evidence type="ECO:0000256" key="3">
    <source>
        <dbReference type="ARBA" id="ARBA00023180"/>
    </source>
</evidence>
<dbReference type="SUPFAM" id="SSF50494">
    <property type="entry name" value="Trypsin-like serine proteases"/>
    <property type="match status" value="1"/>
</dbReference>
<evidence type="ECO:0000256" key="1">
    <source>
        <dbReference type="ARBA" id="ARBA00022729"/>
    </source>
</evidence>
<dbReference type="InterPro" id="IPR018114">
    <property type="entry name" value="TRYPSIN_HIS"/>
</dbReference>
<feature type="compositionally biased region" description="Basic and acidic residues" evidence="5">
    <location>
        <begin position="135"/>
        <end position="245"/>
    </location>
</feature>
<dbReference type="PANTHER" id="PTHR24258:SF129">
    <property type="entry name" value="LP15124P-RELATED"/>
    <property type="match status" value="1"/>
</dbReference>
<dbReference type="InterPro" id="IPR043504">
    <property type="entry name" value="Peptidase_S1_PA_chymotrypsin"/>
</dbReference>
<dbReference type="GO" id="GO:0006508">
    <property type="term" value="P:proteolysis"/>
    <property type="evidence" value="ECO:0007669"/>
    <property type="project" value="InterPro"/>
</dbReference>
<dbReference type="Pfam" id="PF00089">
    <property type="entry name" value="Trypsin"/>
    <property type="match status" value="1"/>
</dbReference>
<keyword evidence="2" id="KW-1015">Disulfide bond</keyword>
<name>A0A8R2D6X6_ACYPI</name>
<dbReference type="FunFam" id="2.40.10.10:FF:000028">
    <property type="entry name" value="Serine protease easter"/>
    <property type="match status" value="1"/>
</dbReference>
<dbReference type="PROSITE" id="PS00134">
    <property type="entry name" value="TRYPSIN_HIS"/>
    <property type="match status" value="1"/>
</dbReference>
<dbReference type="AlphaFoldDB" id="A0A8R2D6X6"/>